<protein>
    <recommendedName>
        <fullName evidence="4">TNase-like domain-containing protein</fullName>
    </recommendedName>
</protein>
<dbReference type="Gene3D" id="2.40.50.90">
    <property type="match status" value="1"/>
</dbReference>
<feature type="signal peptide" evidence="2">
    <location>
        <begin position="1"/>
        <end position="23"/>
    </location>
</feature>
<organism evidence="3">
    <name type="scientific">Methyloraptor flagellatus</name>
    <dbReference type="NCBI Taxonomy" id="3162530"/>
    <lineage>
        <taxon>Bacteria</taxon>
        <taxon>Pseudomonadati</taxon>
        <taxon>Pseudomonadota</taxon>
        <taxon>Alphaproteobacteria</taxon>
        <taxon>Hyphomicrobiales</taxon>
        <taxon>Ancalomicrobiaceae</taxon>
        <taxon>Methyloraptor</taxon>
    </lineage>
</organism>
<dbReference type="SUPFAM" id="SSF50199">
    <property type="entry name" value="Staphylococcal nuclease"/>
    <property type="match status" value="1"/>
</dbReference>
<keyword evidence="2" id="KW-0732">Signal</keyword>
<evidence type="ECO:0008006" key="4">
    <source>
        <dbReference type="Google" id="ProtNLM"/>
    </source>
</evidence>
<feature type="region of interest" description="Disordered" evidence="1">
    <location>
        <begin position="30"/>
        <end position="77"/>
    </location>
</feature>
<feature type="compositionally biased region" description="Low complexity" evidence="1">
    <location>
        <begin position="30"/>
        <end position="43"/>
    </location>
</feature>
<accession>A0AAU7XCX1</accession>
<dbReference type="RefSeq" id="WP_407049820.1">
    <property type="nucleotide sequence ID" value="NZ_CP158568.1"/>
</dbReference>
<sequence length="203" mass="21723">MRKVSTTLIVAVLLGFTSFPALAIDDAPRVSQAPPAPSASRPDANGRAPIWVPVPRKIDRDNQPLQRAEPAVEGPQGEVLEPPVTVLANGDLRSGTTILRLDGIEPIDLSRLCTDDAGRRWACALRARGALVLAIQGRQLRCILSERTDTPRPAACTIAGRPLALDLIRQGWLTPTVTAPQDWIDAATRARAARLGLWSAAAP</sequence>
<dbReference type="AlphaFoldDB" id="A0AAU7XCX1"/>
<proteinExistence type="predicted"/>
<dbReference type="KEGG" id="mflg:ABS361_22510"/>
<evidence type="ECO:0000256" key="1">
    <source>
        <dbReference type="SAM" id="MobiDB-lite"/>
    </source>
</evidence>
<feature type="chain" id="PRO_5043627560" description="TNase-like domain-containing protein" evidence="2">
    <location>
        <begin position="24"/>
        <end position="203"/>
    </location>
</feature>
<gene>
    <name evidence="3" type="ORF">ABS361_22510</name>
</gene>
<reference evidence="3" key="1">
    <citation type="submission" date="2024-06" db="EMBL/GenBank/DDBJ databases">
        <title>Methylostella associata gen. nov., sp. nov., a novel Ancalomicrobiaceae-affiliated facultatively methylotrophic bacteria that feed on methanotrophs of the genus Methylococcus.</title>
        <authorList>
            <person name="Saltykova V."/>
            <person name="Danilova O.V."/>
            <person name="Oshkin I.Y."/>
            <person name="Belova S.E."/>
            <person name="Pimenov N.V."/>
            <person name="Dedysh S.N."/>
        </authorList>
    </citation>
    <scope>NUCLEOTIDE SEQUENCE</scope>
    <source>
        <strain evidence="3">S20</strain>
    </source>
</reference>
<evidence type="ECO:0000313" key="3">
    <source>
        <dbReference type="EMBL" id="XBY44729.1"/>
    </source>
</evidence>
<name>A0AAU7XCX1_9HYPH</name>
<dbReference type="InterPro" id="IPR035437">
    <property type="entry name" value="SNase_OB-fold_sf"/>
</dbReference>
<dbReference type="EMBL" id="CP158568">
    <property type="protein sequence ID" value="XBY44729.1"/>
    <property type="molecule type" value="Genomic_DNA"/>
</dbReference>
<evidence type="ECO:0000256" key="2">
    <source>
        <dbReference type="SAM" id="SignalP"/>
    </source>
</evidence>